<gene>
    <name evidence="3" type="ORF">FISHEDRAFT_70386</name>
</gene>
<feature type="compositionally biased region" description="Basic and acidic residues" evidence="2">
    <location>
        <begin position="687"/>
        <end position="705"/>
    </location>
</feature>
<feature type="compositionally biased region" description="Polar residues" evidence="2">
    <location>
        <begin position="343"/>
        <end position="359"/>
    </location>
</feature>
<evidence type="ECO:0000256" key="2">
    <source>
        <dbReference type="SAM" id="MobiDB-lite"/>
    </source>
</evidence>
<feature type="compositionally biased region" description="Polar residues" evidence="2">
    <location>
        <begin position="466"/>
        <end position="481"/>
    </location>
</feature>
<sequence length="843" mass="91302">MDQELGITGERAYGILVASRPGGVATGPTGLSVPSQQSNALNRLIGVRKGARRRGSHWTVKHRRLKVEDGLGKEMPDGRNSVADAEGGISLVKQEQADPLVASSVKQETTASGLVVSETVPVTREAAPVLDNDVEVLLPRKRRKLDGNLSSFKDLAFSSPSNHRDRASAQHTPPGLVYPDDDIDDDSVADTSNEVEFVKVIQTQRKSSPAASHNQAAREEADHERVRVKVEGQRIVLTLPSRPNHLASPSLPVDGGNTKSSKKRAAHPPSSPPPSTSESAVPKLPRRKRRVVSNTDAGPVIEESGPVHAPMKSAVVAAHDQVVIATPVNLVYSGATDKVSHDAASSSSPVKQEQQTSTVGALDKQKSVEVGEAPVKSPVSADKKGKGRGVPARKGPDPRAAEQTSRIIWRKTVPFNVDNVDQQILQTTTAADASAQHVLARSASVNEYTWDPQTMPPNYKRYLASNRVSSPTSGTSPNPATSRPALSRQPSLTPSNRSVLAASESISRPPPNQASVAREQAPTTPLTATRPLPSASSTSVDSFLAQQTSFQLPFPPYTEPIAVPGNFEDQPRGLPGVMSGSTNPLGSSFSVFSLPVQESHIIPSNLPPPLPPPPSNLLKDAELLLSRHADATITITRYLESCGNDFASQVARWRAACDAEHARGMRLQQDFKALQDAHAALQHAHVSRLEQKDMSERARQDSDAREMQVRLERDQARAECEQLRRQVALVKTERDQSLADVRRTKTEWERVRIERDKLIAELDQARMDAPPPRQKGPGMQIDGMDDKIHVSMELEEAKARLAAVTTQRDQALEQCAQMKSCLNSVTSVVKMPPEILKTCSTTR</sequence>
<feature type="region of interest" description="Disordered" evidence="2">
    <location>
        <begin position="203"/>
        <end position="305"/>
    </location>
</feature>
<name>A0A0D7AJ53_9AGAR</name>
<reference evidence="3 4" key="1">
    <citation type="journal article" date="2015" name="Fungal Genet. Biol.">
        <title>Evolution of novel wood decay mechanisms in Agaricales revealed by the genome sequences of Fistulina hepatica and Cylindrobasidium torrendii.</title>
        <authorList>
            <person name="Floudas D."/>
            <person name="Held B.W."/>
            <person name="Riley R."/>
            <person name="Nagy L.G."/>
            <person name="Koehler G."/>
            <person name="Ransdell A.S."/>
            <person name="Younus H."/>
            <person name="Chow J."/>
            <person name="Chiniquy J."/>
            <person name="Lipzen A."/>
            <person name="Tritt A."/>
            <person name="Sun H."/>
            <person name="Haridas S."/>
            <person name="LaButti K."/>
            <person name="Ohm R.A."/>
            <person name="Kues U."/>
            <person name="Blanchette R.A."/>
            <person name="Grigoriev I.V."/>
            <person name="Minto R.E."/>
            <person name="Hibbett D.S."/>
        </authorList>
    </citation>
    <scope>NUCLEOTIDE SEQUENCE [LARGE SCALE GENOMIC DNA]</scope>
    <source>
        <strain evidence="3 4">ATCC 64428</strain>
    </source>
</reference>
<feature type="region of interest" description="Disordered" evidence="2">
    <location>
        <begin position="465"/>
        <end position="540"/>
    </location>
</feature>
<feature type="compositionally biased region" description="Polar residues" evidence="2">
    <location>
        <begin position="488"/>
        <end position="498"/>
    </location>
</feature>
<keyword evidence="1" id="KW-0175">Coiled coil</keyword>
<accession>A0A0D7AJ53</accession>
<dbReference type="AlphaFoldDB" id="A0A0D7AJ53"/>
<feature type="region of interest" description="Disordered" evidence="2">
    <location>
        <begin position="156"/>
        <end position="188"/>
    </location>
</feature>
<dbReference type="Proteomes" id="UP000054144">
    <property type="component" value="Unassembled WGS sequence"/>
</dbReference>
<feature type="coiled-coil region" evidence="1">
    <location>
        <begin position="706"/>
        <end position="733"/>
    </location>
</feature>
<evidence type="ECO:0000313" key="4">
    <source>
        <dbReference type="Proteomes" id="UP000054144"/>
    </source>
</evidence>
<keyword evidence="4" id="KW-1185">Reference proteome</keyword>
<feature type="compositionally biased region" description="Polar residues" evidence="2">
    <location>
        <begin position="203"/>
        <end position="215"/>
    </location>
</feature>
<feature type="compositionally biased region" description="Basic and acidic residues" evidence="2">
    <location>
        <begin position="216"/>
        <end position="232"/>
    </location>
</feature>
<feature type="region of interest" description="Disordered" evidence="2">
    <location>
        <begin position="686"/>
        <end position="705"/>
    </location>
</feature>
<feature type="region of interest" description="Disordered" evidence="2">
    <location>
        <begin position="340"/>
        <end position="405"/>
    </location>
</feature>
<evidence type="ECO:0000313" key="3">
    <source>
        <dbReference type="EMBL" id="KIY51890.1"/>
    </source>
</evidence>
<evidence type="ECO:0000256" key="1">
    <source>
        <dbReference type="SAM" id="Coils"/>
    </source>
</evidence>
<feature type="compositionally biased region" description="Acidic residues" evidence="2">
    <location>
        <begin position="179"/>
        <end position="188"/>
    </location>
</feature>
<protein>
    <submittedName>
        <fullName evidence="3">Uncharacterized protein</fullName>
    </submittedName>
</protein>
<dbReference type="EMBL" id="KN881647">
    <property type="protein sequence ID" value="KIY51890.1"/>
    <property type="molecule type" value="Genomic_DNA"/>
</dbReference>
<organism evidence="3 4">
    <name type="scientific">Fistulina hepatica ATCC 64428</name>
    <dbReference type="NCBI Taxonomy" id="1128425"/>
    <lineage>
        <taxon>Eukaryota</taxon>
        <taxon>Fungi</taxon>
        <taxon>Dikarya</taxon>
        <taxon>Basidiomycota</taxon>
        <taxon>Agaricomycotina</taxon>
        <taxon>Agaricomycetes</taxon>
        <taxon>Agaricomycetidae</taxon>
        <taxon>Agaricales</taxon>
        <taxon>Fistulinaceae</taxon>
        <taxon>Fistulina</taxon>
    </lineage>
</organism>
<feature type="compositionally biased region" description="Low complexity" evidence="2">
    <location>
        <begin position="521"/>
        <end position="533"/>
    </location>
</feature>
<proteinExistence type="predicted"/>